<dbReference type="GO" id="GO:0004853">
    <property type="term" value="F:uroporphyrinogen decarboxylase activity"/>
    <property type="evidence" value="ECO:0007669"/>
    <property type="project" value="UniProtKB-UniRule"/>
</dbReference>
<evidence type="ECO:0000259" key="15">
    <source>
        <dbReference type="PROSITE" id="PS00906"/>
    </source>
</evidence>
<feature type="domain" description="Uroporphyrinogen decarboxylase (URO-D)" evidence="16">
    <location>
        <begin position="142"/>
        <end position="158"/>
    </location>
</feature>
<dbReference type="EMBL" id="MSCH01000003">
    <property type="protein sequence ID" value="PQJ52483.1"/>
    <property type="molecule type" value="Genomic_DNA"/>
</dbReference>
<keyword evidence="18" id="KW-1185">Reference proteome</keyword>
<dbReference type="CDD" id="cd00717">
    <property type="entry name" value="URO-D"/>
    <property type="match status" value="1"/>
</dbReference>
<evidence type="ECO:0000256" key="13">
    <source>
        <dbReference type="RuleBase" id="RU000554"/>
    </source>
</evidence>
<evidence type="ECO:0000313" key="18">
    <source>
        <dbReference type="Proteomes" id="UP000239007"/>
    </source>
</evidence>
<comment type="subcellular location">
    <subcellularLocation>
        <location evidence="2 12">Cytoplasm</location>
    </subcellularLocation>
</comment>
<comment type="catalytic activity">
    <reaction evidence="12 13">
        <text>uroporphyrinogen III + 4 H(+) = coproporphyrinogen III + 4 CO2</text>
        <dbReference type="Rhea" id="RHEA:19865"/>
        <dbReference type="ChEBI" id="CHEBI:15378"/>
        <dbReference type="ChEBI" id="CHEBI:16526"/>
        <dbReference type="ChEBI" id="CHEBI:57308"/>
        <dbReference type="ChEBI" id="CHEBI:57309"/>
        <dbReference type="EC" id="4.1.1.37"/>
    </reaction>
</comment>
<proteinExistence type="inferred from homology"/>
<dbReference type="OrthoDB" id="9806656at2"/>
<comment type="pathway">
    <text evidence="3 12 13">Porphyrin-containing compound metabolism; protoporphyrin-IX biosynthesis; coproporphyrinogen-III from 5-aminolevulinate: step 4/4.</text>
</comment>
<dbReference type="UniPathway" id="UPA00251">
    <property type="reaction ID" value="UER00321"/>
</dbReference>
<comment type="similarity">
    <text evidence="4 12 14">Belongs to the uroporphyrinogen decarboxylase family.</text>
</comment>
<dbReference type="GO" id="GO:0005829">
    <property type="term" value="C:cytosol"/>
    <property type="evidence" value="ECO:0007669"/>
    <property type="project" value="TreeGrafter"/>
</dbReference>
<evidence type="ECO:0000256" key="2">
    <source>
        <dbReference type="ARBA" id="ARBA00004496"/>
    </source>
</evidence>
<comment type="caution">
    <text evidence="12">Lacks conserved residue(s) required for the propagation of feature annotation.</text>
</comment>
<dbReference type="NCBIfam" id="TIGR01464">
    <property type="entry name" value="hemE"/>
    <property type="match status" value="1"/>
</dbReference>
<organism evidence="17 18">
    <name type="scientific">Psychrosphaera saromensis</name>
    <dbReference type="NCBI Taxonomy" id="716813"/>
    <lineage>
        <taxon>Bacteria</taxon>
        <taxon>Pseudomonadati</taxon>
        <taxon>Pseudomonadota</taxon>
        <taxon>Gammaproteobacteria</taxon>
        <taxon>Alteromonadales</taxon>
        <taxon>Pseudoalteromonadaceae</taxon>
        <taxon>Psychrosphaera</taxon>
    </lineage>
</organism>
<dbReference type="PANTHER" id="PTHR21091">
    <property type="entry name" value="METHYLTETRAHYDROFOLATE:HOMOCYSTEINE METHYLTRANSFERASE RELATED"/>
    <property type="match status" value="1"/>
</dbReference>
<dbReference type="InterPro" id="IPR006361">
    <property type="entry name" value="Uroporphyrinogen_deCO2ase_HemE"/>
</dbReference>
<evidence type="ECO:0000256" key="12">
    <source>
        <dbReference type="HAMAP-Rule" id="MF_00218"/>
    </source>
</evidence>
<evidence type="ECO:0000256" key="9">
    <source>
        <dbReference type="ARBA" id="ARBA00022793"/>
    </source>
</evidence>
<comment type="caution">
    <text evidence="17">The sequence shown here is derived from an EMBL/GenBank/DDBJ whole genome shotgun (WGS) entry which is preliminary data.</text>
</comment>
<evidence type="ECO:0000256" key="1">
    <source>
        <dbReference type="ARBA" id="ARBA00002448"/>
    </source>
</evidence>
<dbReference type="EC" id="4.1.1.37" evidence="6 12"/>
<feature type="domain" description="Uroporphyrinogen decarboxylase (URO-D)" evidence="15">
    <location>
        <begin position="22"/>
        <end position="31"/>
    </location>
</feature>
<dbReference type="PANTHER" id="PTHR21091:SF169">
    <property type="entry name" value="UROPORPHYRINOGEN DECARBOXYLASE"/>
    <property type="match status" value="1"/>
</dbReference>
<feature type="binding site" evidence="12">
    <location>
        <position position="154"/>
    </location>
    <ligand>
        <name>substrate</name>
    </ligand>
</feature>
<feature type="binding site" evidence="12">
    <location>
        <begin position="27"/>
        <end position="31"/>
    </location>
    <ligand>
        <name>substrate</name>
    </ligand>
</feature>
<evidence type="ECO:0000313" key="17">
    <source>
        <dbReference type="EMBL" id="PQJ52483.1"/>
    </source>
</evidence>
<evidence type="ECO:0000256" key="6">
    <source>
        <dbReference type="ARBA" id="ARBA00012288"/>
    </source>
</evidence>
<name>A0A2S7URB0_9GAMM</name>
<dbReference type="Proteomes" id="UP000239007">
    <property type="component" value="Unassembled WGS sequence"/>
</dbReference>
<evidence type="ECO:0000256" key="4">
    <source>
        <dbReference type="ARBA" id="ARBA00009935"/>
    </source>
</evidence>
<evidence type="ECO:0000256" key="8">
    <source>
        <dbReference type="ARBA" id="ARBA00022490"/>
    </source>
</evidence>
<reference evidence="17 18" key="1">
    <citation type="submission" date="2016-12" db="EMBL/GenBank/DDBJ databases">
        <title>Diversity of luminous bacteria.</title>
        <authorList>
            <person name="Yoshizawa S."/>
            <person name="Kogure K."/>
        </authorList>
    </citation>
    <scope>NUCLEOTIDE SEQUENCE [LARGE SCALE GENOMIC DNA]</scope>
    <source>
        <strain evidence="17 18">SA4-48</strain>
    </source>
</reference>
<dbReference type="InterPro" id="IPR038071">
    <property type="entry name" value="UROD/MetE-like_sf"/>
</dbReference>
<gene>
    <name evidence="12" type="primary">hemE</name>
    <name evidence="17" type="ORF">BTO11_01685</name>
</gene>
<dbReference type="HAMAP" id="MF_00218">
    <property type="entry name" value="URO_D"/>
    <property type="match status" value="1"/>
</dbReference>
<dbReference type="SUPFAM" id="SSF51726">
    <property type="entry name" value="UROD/MetE-like"/>
    <property type="match status" value="1"/>
</dbReference>
<dbReference type="FunFam" id="3.20.20.210:FF:000001">
    <property type="entry name" value="Uroporphyrinogen decarboxylase"/>
    <property type="match status" value="1"/>
</dbReference>
<dbReference type="Gene3D" id="3.20.20.210">
    <property type="match status" value="1"/>
</dbReference>
<evidence type="ECO:0000256" key="14">
    <source>
        <dbReference type="RuleBase" id="RU004169"/>
    </source>
</evidence>
<evidence type="ECO:0000256" key="10">
    <source>
        <dbReference type="ARBA" id="ARBA00023239"/>
    </source>
</evidence>
<comment type="subunit">
    <text evidence="5 12">Homodimer.</text>
</comment>
<dbReference type="InterPro" id="IPR000257">
    <property type="entry name" value="Uroporphyrinogen_deCOase"/>
</dbReference>
<keyword evidence="8 12" id="KW-0963">Cytoplasm</keyword>
<feature type="binding site" evidence="12">
    <location>
        <position position="328"/>
    </location>
    <ligand>
        <name>substrate</name>
    </ligand>
</feature>
<dbReference type="PROSITE" id="PS00906">
    <property type="entry name" value="UROD_1"/>
    <property type="match status" value="1"/>
</dbReference>
<protein>
    <recommendedName>
        <fullName evidence="7 12">Uroporphyrinogen decarboxylase</fullName>
        <shortName evidence="12">UPD</shortName>
        <shortName evidence="12">URO-D</shortName>
        <ecNumber evidence="6 12">4.1.1.37</ecNumber>
    </recommendedName>
</protein>
<evidence type="ECO:0000256" key="11">
    <source>
        <dbReference type="ARBA" id="ARBA00023244"/>
    </source>
</evidence>
<keyword evidence="10 12" id="KW-0456">Lyase</keyword>
<dbReference type="AlphaFoldDB" id="A0A2S7URB0"/>
<evidence type="ECO:0000256" key="7">
    <source>
        <dbReference type="ARBA" id="ARBA00014308"/>
    </source>
</evidence>
<feature type="binding site" evidence="12">
    <location>
        <position position="209"/>
    </location>
    <ligand>
        <name>substrate</name>
    </ligand>
</feature>
<evidence type="ECO:0000259" key="16">
    <source>
        <dbReference type="PROSITE" id="PS00907"/>
    </source>
</evidence>
<keyword evidence="9 12" id="KW-0210">Decarboxylase</keyword>
<keyword evidence="11 12" id="KW-0627">Porphyrin biosynthesis</keyword>
<evidence type="ECO:0000256" key="3">
    <source>
        <dbReference type="ARBA" id="ARBA00004804"/>
    </source>
</evidence>
<dbReference type="PROSITE" id="PS00907">
    <property type="entry name" value="UROD_2"/>
    <property type="match status" value="1"/>
</dbReference>
<evidence type="ECO:0000256" key="5">
    <source>
        <dbReference type="ARBA" id="ARBA00011738"/>
    </source>
</evidence>
<dbReference type="RefSeq" id="WP_105050943.1">
    <property type="nucleotide sequence ID" value="NZ_BMYG01000004.1"/>
</dbReference>
<feature type="binding site" evidence="12">
    <location>
        <position position="77"/>
    </location>
    <ligand>
        <name>substrate</name>
    </ligand>
</feature>
<accession>A0A2S7URB0</accession>
<dbReference type="GO" id="GO:0019353">
    <property type="term" value="P:protoporphyrinogen IX biosynthetic process from glutamate"/>
    <property type="evidence" value="ECO:0007669"/>
    <property type="project" value="TreeGrafter"/>
</dbReference>
<comment type="function">
    <text evidence="1 12">Catalyzes the decarboxylation of four acetate groups of uroporphyrinogen-III to yield coproporphyrinogen-III.</text>
</comment>
<sequence>MAELQNDRYLKALMQQPVDRTPVWMMRQAGRYLPEYRATRAIAGDFVSLMKNPELACEVTMQPLRRYPIDAAILFSDILTIPDAMGLGLYFETGEGPRFKSPIRTQADLDKIGVIDPEVELRYVMDTVRTIRKELNGKVPLIGFSGSPWTLATYMVEGGSTKTFSKIKGMMYSEPKMMHQLLDKVADSVTSYLNAQIAAGAQSVMIFDTWGGVLTPRDYKDFSLNYMSKIIDGLTRENEGRKVPVTLFTKNGGQWLEMMAETGCDALGLDWTINIAEAKRRVGDKVALQGNMDPAMLYAKPERIQQEVKTILADYGDSGTGHVFNLGHGITPDVSPENAGVFFESVVEYSPAFHKQKP</sequence>
<dbReference type="Pfam" id="PF01208">
    <property type="entry name" value="URO-D"/>
    <property type="match status" value="1"/>
</dbReference>
<feature type="site" description="Transition state stabilizer" evidence="12">
    <location>
        <position position="77"/>
    </location>
</feature>